<feature type="transmembrane region" description="Helical" evidence="8">
    <location>
        <begin position="12"/>
        <end position="32"/>
    </location>
</feature>
<organism evidence="9">
    <name type="scientific">hydrothermal vent metagenome</name>
    <dbReference type="NCBI Taxonomy" id="652676"/>
    <lineage>
        <taxon>unclassified sequences</taxon>
        <taxon>metagenomes</taxon>
        <taxon>ecological metagenomes</taxon>
    </lineage>
</organism>
<keyword evidence="9" id="KW-0282">Flagellum</keyword>
<evidence type="ECO:0000256" key="7">
    <source>
        <dbReference type="ARBA" id="ARBA00023143"/>
    </source>
</evidence>
<reference evidence="9" key="1">
    <citation type="submission" date="2018-06" db="EMBL/GenBank/DDBJ databases">
        <authorList>
            <person name="Zhirakovskaya E."/>
        </authorList>
    </citation>
    <scope>NUCLEOTIDE SEQUENCE</scope>
</reference>
<feature type="transmembrane region" description="Helical" evidence="8">
    <location>
        <begin position="222"/>
        <end position="243"/>
    </location>
</feature>
<proteinExistence type="predicted"/>
<feature type="transmembrane region" description="Helical" evidence="8">
    <location>
        <begin position="92"/>
        <end position="112"/>
    </location>
</feature>
<feature type="transmembrane region" description="Helical" evidence="8">
    <location>
        <begin position="192"/>
        <end position="210"/>
    </location>
</feature>
<keyword evidence="4 8" id="KW-0812">Transmembrane</keyword>
<evidence type="ECO:0000313" key="9">
    <source>
        <dbReference type="EMBL" id="VAW23615.1"/>
    </source>
</evidence>
<dbReference type="GO" id="GO:0044780">
    <property type="term" value="P:bacterial-type flagellum assembly"/>
    <property type="evidence" value="ECO:0007669"/>
    <property type="project" value="InterPro"/>
</dbReference>
<dbReference type="InterPro" id="IPR002010">
    <property type="entry name" value="T3SS_IM_R"/>
</dbReference>
<dbReference type="GO" id="GO:0005886">
    <property type="term" value="C:plasma membrane"/>
    <property type="evidence" value="ECO:0007669"/>
    <property type="project" value="UniProtKB-SubCell"/>
</dbReference>
<dbReference type="GO" id="GO:0009425">
    <property type="term" value="C:bacterial-type flagellum basal body"/>
    <property type="evidence" value="ECO:0007669"/>
    <property type="project" value="UniProtKB-SubCell"/>
</dbReference>
<evidence type="ECO:0000256" key="1">
    <source>
        <dbReference type="ARBA" id="ARBA00004117"/>
    </source>
</evidence>
<keyword evidence="6 8" id="KW-0472">Membrane</keyword>
<evidence type="ECO:0000256" key="4">
    <source>
        <dbReference type="ARBA" id="ARBA00022692"/>
    </source>
</evidence>
<evidence type="ECO:0000256" key="3">
    <source>
        <dbReference type="ARBA" id="ARBA00022475"/>
    </source>
</evidence>
<keyword evidence="7" id="KW-0975">Bacterial flagellum</keyword>
<dbReference type="EMBL" id="UOEO01000241">
    <property type="protein sequence ID" value="VAW23615.1"/>
    <property type="molecule type" value="Genomic_DNA"/>
</dbReference>
<keyword evidence="5 8" id="KW-1133">Transmembrane helix</keyword>
<keyword evidence="3" id="KW-1003">Cell membrane</keyword>
<dbReference type="InterPro" id="IPR006303">
    <property type="entry name" value="FliR"/>
</dbReference>
<feature type="transmembrane region" description="Helical" evidence="8">
    <location>
        <begin position="124"/>
        <end position="144"/>
    </location>
</feature>
<dbReference type="GO" id="GO:0006605">
    <property type="term" value="P:protein targeting"/>
    <property type="evidence" value="ECO:0007669"/>
    <property type="project" value="InterPro"/>
</dbReference>
<gene>
    <name evidence="9" type="ORF">MNBD_ALPHA12-1452</name>
</gene>
<feature type="transmembrane region" description="Helical" evidence="8">
    <location>
        <begin position="39"/>
        <end position="58"/>
    </location>
</feature>
<dbReference type="NCBIfam" id="TIGR01400">
    <property type="entry name" value="fliR"/>
    <property type="match status" value="1"/>
</dbReference>
<dbReference type="Pfam" id="PF01311">
    <property type="entry name" value="Bac_export_1"/>
    <property type="match status" value="1"/>
</dbReference>
<dbReference type="PANTHER" id="PTHR30065">
    <property type="entry name" value="FLAGELLAR BIOSYNTHETIC PROTEIN FLIR"/>
    <property type="match status" value="1"/>
</dbReference>
<evidence type="ECO:0000256" key="8">
    <source>
        <dbReference type="SAM" id="Phobius"/>
    </source>
</evidence>
<evidence type="ECO:0000256" key="2">
    <source>
        <dbReference type="ARBA" id="ARBA00004651"/>
    </source>
</evidence>
<protein>
    <submittedName>
        <fullName evidence="9">Flagellar biosynthesis protein FliR</fullName>
    </submittedName>
</protein>
<sequence>MSADLNWLPQTAFVMVMIFARVGTMMMLMPALGDAIIPARIKLSFALLLSLAFFPLVSDKIPSMPSGLAGMLILLGHEMAVGFIVGGLARMVIAAAQVAGAVIAFQIGLSFAQTADPSQNGLQGVIIGNFLSLLGITLIFMTDLHYMVIRAIYSSYAIFPTNAPLMLGDAASSAIDIFSSTFVVGVQMASPFIVFGLVFFLGLGLLGRLMPQLQVFFVAQPANVAIGLMLFAVLLVTIIGLYLTHFENQFAKFLG</sequence>
<keyword evidence="9" id="KW-0966">Cell projection</keyword>
<keyword evidence="9" id="KW-0969">Cilium</keyword>
<dbReference type="AlphaFoldDB" id="A0A3B0TYG9"/>
<name>A0A3B0TYG9_9ZZZZ</name>
<comment type="subcellular location">
    <subcellularLocation>
        <location evidence="1">Bacterial flagellum basal body</location>
    </subcellularLocation>
    <subcellularLocation>
        <location evidence="2">Cell membrane</location>
        <topology evidence="2">Multi-pass membrane protein</topology>
    </subcellularLocation>
</comment>
<dbReference type="PRINTS" id="PR00953">
    <property type="entry name" value="TYPE3IMRPROT"/>
</dbReference>
<dbReference type="PANTHER" id="PTHR30065:SF8">
    <property type="entry name" value="FLAGELLAR BIOSYNTHETIC PROTEIN FLIR"/>
    <property type="match status" value="1"/>
</dbReference>
<accession>A0A3B0TYG9</accession>
<evidence type="ECO:0000256" key="6">
    <source>
        <dbReference type="ARBA" id="ARBA00023136"/>
    </source>
</evidence>
<feature type="transmembrane region" description="Helical" evidence="8">
    <location>
        <begin position="64"/>
        <end position="85"/>
    </location>
</feature>
<evidence type="ECO:0000256" key="5">
    <source>
        <dbReference type="ARBA" id="ARBA00022989"/>
    </source>
</evidence>